<dbReference type="OrthoDB" id="6197177at2"/>
<accession>A0A1I6G6X5</accession>
<evidence type="ECO:0000256" key="1">
    <source>
        <dbReference type="SAM" id="SignalP"/>
    </source>
</evidence>
<proteinExistence type="predicted"/>
<dbReference type="Proteomes" id="UP000199290">
    <property type="component" value="Unassembled WGS sequence"/>
</dbReference>
<protein>
    <submittedName>
        <fullName evidence="2">Uncharacterized protein</fullName>
    </submittedName>
</protein>
<feature type="chain" id="PRO_5011550395" evidence="1">
    <location>
        <begin position="20"/>
        <end position="165"/>
    </location>
</feature>
<keyword evidence="3" id="KW-1185">Reference proteome</keyword>
<evidence type="ECO:0000313" key="2">
    <source>
        <dbReference type="EMBL" id="SFR37944.1"/>
    </source>
</evidence>
<gene>
    <name evidence="2" type="ORF">SAMN04488073_0102</name>
</gene>
<organism evidence="2 3">
    <name type="scientific">Marinobacter gudaonensis</name>
    <dbReference type="NCBI Taxonomy" id="375760"/>
    <lineage>
        <taxon>Bacteria</taxon>
        <taxon>Pseudomonadati</taxon>
        <taxon>Pseudomonadota</taxon>
        <taxon>Gammaproteobacteria</taxon>
        <taxon>Pseudomonadales</taxon>
        <taxon>Marinobacteraceae</taxon>
        <taxon>Marinobacter</taxon>
    </lineage>
</organism>
<dbReference type="AlphaFoldDB" id="A0A1I6G6X5"/>
<feature type="signal peptide" evidence="1">
    <location>
        <begin position="1"/>
        <end position="19"/>
    </location>
</feature>
<dbReference type="RefSeq" id="WP_091984747.1">
    <property type="nucleotide sequence ID" value="NZ_FOYV01000001.1"/>
</dbReference>
<dbReference type="EMBL" id="FOYV01000001">
    <property type="protein sequence ID" value="SFR37944.1"/>
    <property type="molecule type" value="Genomic_DNA"/>
</dbReference>
<name>A0A1I6G6X5_9GAMM</name>
<dbReference type="STRING" id="375760.SAMN04488073_0102"/>
<sequence>MFRLILIATAFALSFAVKADSRIELVYSDLKFNIPAGFTLVGDIGDSLKLLAFRYGDEPGKRFLAFADMTHDQTLDYGCTPGTFFRAVFFPTASNQCDQALLKAMQENFVTGRKVATWSQDSYSLAYSDHGKKAFLFVIGKDGKLLRIDSDFLSGESLKQIAADI</sequence>
<evidence type="ECO:0000313" key="3">
    <source>
        <dbReference type="Proteomes" id="UP000199290"/>
    </source>
</evidence>
<keyword evidence="1" id="KW-0732">Signal</keyword>
<reference evidence="3" key="1">
    <citation type="submission" date="2016-10" db="EMBL/GenBank/DDBJ databases">
        <authorList>
            <person name="Varghese N."/>
            <person name="Submissions S."/>
        </authorList>
    </citation>
    <scope>NUCLEOTIDE SEQUENCE [LARGE SCALE GENOMIC DNA]</scope>
    <source>
        <strain evidence="3">CGMCC 1.6294</strain>
    </source>
</reference>